<name>A0A100WYE3_MYCFO</name>
<evidence type="ECO:0000313" key="4">
    <source>
        <dbReference type="EMBL" id="GAT06720.1"/>
    </source>
</evidence>
<keyword evidence="3" id="KW-0949">S-adenosyl-L-methionine</keyword>
<proteinExistence type="predicted"/>
<keyword evidence="1 4" id="KW-0489">Methyltransferase</keyword>
<dbReference type="AlphaFoldDB" id="A0A100WYE3"/>
<organism evidence="4 5">
    <name type="scientific">Mycolicibacterium fortuitum subsp. acetamidolyticum</name>
    <dbReference type="NCBI Taxonomy" id="144550"/>
    <lineage>
        <taxon>Bacteria</taxon>
        <taxon>Bacillati</taxon>
        <taxon>Actinomycetota</taxon>
        <taxon>Actinomycetes</taxon>
        <taxon>Mycobacteriales</taxon>
        <taxon>Mycobacteriaceae</taxon>
        <taxon>Mycolicibacterium</taxon>
    </lineage>
</organism>
<dbReference type="GO" id="GO:0032259">
    <property type="term" value="P:methylation"/>
    <property type="evidence" value="ECO:0007669"/>
    <property type="project" value="UniProtKB-KW"/>
</dbReference>
<evidence type="ECO:0000313" key="5">
    <source>
        <dbReference type="Proteomes" id="UP000069705"/>
    </source>
</evidence>
<comment type="caution">
    <text evidence="4">The sequence shown here is derived from an EMBL/GenBank/DDBJ whole genome shotgun (WGS) entry which is preliminary data.</text>
</comment>
<evidence type="ECO:0000256" key="2">
    <source>
        <dbReference type="ARBA" id="ARBA00022679"/>
    </source>
</evidence>
<reference evidence="4 5" key="1">
    <citation type="journal article" date="2016" name="Genome Announc.">
        <title>Draft Genome Sequences of Five Rapidly Growing Mycobacterium Species, M. thermoresistibile, M. fortuitum subsp. acetamidolyticum, M. canariasense, M. brisbanense, and M. novocastrense.</title>
        <authorList>
            <person name="Katahira K."/>
            <person name="Ogura Y."/>
            <person name="Gotoh Y."/>
            <person name="Hayashi T."/>
        </authorList>
    </citation>
    <scope>NUCLEOTIDE SEQUENCE [LARGE SCALE GENOMIC DNA]</scope>
    <source>
        <strain evidence="4 5">JCM6368</strain>
    </source>
</reference>
<dbReference type="InterPro" id="IPR002935">
    <property type="entry name" value="SAM_O-MeTrfase"/>
</dbReference>
<protein>
    <submittedName>
        <fullName evidence="4">Catechol-O-methyltransferase</fullName>
    </submittedName>
</protein>
<evidence type="ECO:0000256" key="3">
    <source>
        <dbReference type="ARBA" id="ARBA00022691"/>
    </source>
</evidence>
<sequence>MSLKQRVPLLRWSFWRLALGSRNLTRTGQIGDGREAAAVRYVLANARRGDIDDVLATIDRYAYTESFLINVGDEKGELLDSAVRRAEPTLALELGTYCGYGALRIARAAPTARVYSIELSSDNAENARRIWDHAGVDDRVTCVVGTIGDGGRTLDVLAQEHGFSSGSVDLVFLDHDKNAYLCDLQSLLDRGWLHRGTIVVADNVKIPGAPKYRAYMQEQQGGRWQTVEHRTHGEYGSVIPDLVLESDYLG</sequence>
<dbReference type="PROSITE" id="PS51682">
    <property type="entry name" value="SAM_OMT_I"/>
    <property type="match status" value="1"/>
</dbReference>
<dbReference type="Proteomes" id="UP000069705">
    <property type="component" value="Unassembled WGS sequence"/>
</dbReference>
<keyword evidence="2 4" id="KW-0808">Transferase</keyword>
<evidence type="ECO:0000256" key="1">
    <source>
        <dbReference type="ARBA" id="ARBA00022603"/>
    </source>
</evidence>
<reference evidence="5" key="2">
    <citation type="submission" date="2016-02" db="EMBL/GenBank/DDBJ databases">
        <title>Draft genome sequence of five rapidly growing Mycobacterium species.</title>
        <authorList>
            <person name="Katahira K."/>
            <person name="Gotou Y."/>
            <person name="Iida K."/>
            <person name="Ogura Y."/>
            <person name="Hayashi T."/>
        </authorList>
    </citation>
    <scope>NUCLEOTIDE SEQUENCE [LARGE SCALE GENOMIC DNA]</scope>
    <source>
        <strain evidence="5">JCM6368</strain>
    </source>
</reference>
<gene>
    <name evidence="4" type="ORF">RMCFA_6831</name>
</gene>
<dbReference type="GO" id="GO:0008171">
    <property type="term" value="F:O-methyltransferase activity"/>
    <property type="evidence" value="ECO:0007669"/>
    <property type="project" value="InterPro"/>
</dbReference>
<dbReference type="InterPro" id="IPR029063">
    <property type="entry name" value="SAM-dependent_MTases_sf"/>
</dbReference>
<accession>A0A100WYE3</accession>
<dbReference type="RefSeq" id="WP_061265757.1">
    <property type="nucleotide sequence ID" value="NZ_BCSZ01000080.1"/>
</dbReference>
<dbReference type="CDD" id="cd02440">
    <property type="entry name" value="AdoMet_MTases"/>
    <property type="match status" value="1"/>
</dbReference>
<dbReference type="Pfam" id="PF01596">
    <property type="entry name" value="Methyltransf_3"/>
    <property type="match status" value="1"/>
</dbReference>
<dbReference type="Gene3D" id="3.40.50.150">
    <property type="entry name" value="Vaccinia Virus protein VP39"/>
    <property type="match status" value="1"/>
</dbReference>
<dbReference type="EMBL" id="BCSZ01000080">
    <property type="protein sequence ID" value="GAT06720.1"/>
    <property type="molecule type" value="Genomic_DNA"/>
</dbReference>
<dbReference type="PANTHER" id="PTHR43836">
    <property type="entry name" value="CATECHOL O-METHYLTRANSFERASE 1-RELATED"/>
    <property type="match status" value="1"/>
</dbReference>
<dbReference type="SUPFAM" id="SSF53335">
    <property type="entry name" value="S-adenosyl-L-methionine-dependent methyltransferases"/>
    <property type="match status" value="1"/>
</dbReference>
<dbReference type="PANTHER" id="PTHR43836:SF2">
    <property type="entry name" value="CATECHOL O-METHYLTRANSFERASE 1-RELATED"/>
    <property type="match status" value="1"/>
</dbReference>